<dbReference type="AlphaFoldDB" id="A0A8H6ZU87"/>
<dbReference type="Gene3D" id="2.70.160.11">
    <property type="entry name" value="Hnrnp arginine n-methyltransferase1"/>
    <property type="match status" value="1"/>
</dbReference>
<name>A0A8H6ZU87_PLEOS</name>
<dbReference type="GO" id="GO:0016274">
    <property type="term" value="F:protein-arginine N-methyltransferase activity"/>
    <property type="evidence" value="ECO:0007669"/>
    <property type="project" value="InterPro"/>
</dbReference>
<dbReference type="Pfam" id="PF05185">
    <property type="entry name" value="PRMT5"/>
    <property type="match status" value="1"/>
</dbReference>
<protein>
    <submittedName>
        <fullName evidence="9">Methyltransferase protein</fullName>
    </submittedName>
</protein>
<dbReference type="Gene3D" id="3.40.50.150">
    <property type="entry name" value="Vaccinia Virus protein VP39"/>
    <property type="match status" value="1"/>
</dbReference>
<dbReference type="InterPro" id="IPR029063">
    <property type="entry name" value="SAM-dependent_MTases_sf"/>
</dbReference>
<evidence type="ECO:0000256" key="2">
    <source>
        <dbReference type="ARBA" id="ARBA00022679"/>
    </source>
</evidence>
<evidence type="ECO:0000256" key="1">
    <source>
        <dbReference type="ARBA" id="ARBA00022603"/>
    </source>
</evidence>
<comment type="caution">
    <text evidence="9">The sequence shown here is derived from an EMBL/GenBank/DDBJ whole genome shotgun (WGS) entry which is preliminary data.</text>
</comment>
<feature type="region of interest" description="Disordered" evidence="5">
    <location>
        <begin position="69"/>
        <end position="91"/>
    </location>
</feature>
<organism evidence="9 10">
    <name type="scientific">Pleurotus ostreatus</name>
    <name type="common">Oyster mushroom</name>
    <name type="synonym">White-rot fungus</name>
    <dbReference type="NCBI Taxonomy" id="5322"/>
    <lineage>
        <taxon>Eukaryota</taxon>
        <taxon>Fungi</taxon>
        <taxon>Dikarya</taxon>
        <taxon>Basidiomycota</taxon>
        <taxon>Agaricomycotina</taxon>
        <taxon>Agaricomycetes</taxon>
        <taxon>Agaricomycetidae</taxon>
        <taxon>Agaricales</taxon>
        <taxon>Pleurotineae</taxon>
        <taxon>Pleurotaceae</taxon>
        <taxon>Pleurotus</taxon>
    </lineage>
</organism>
<evidence type="ECO:0000259" key="7">
    <source>
        <dbReference type="Pfam" id="PF17285"/>
    </source>
</evidence>
<gene>
    <name evidence="9" type="primary">SKB1</name>
    <name evidence="9" type="ORF">PC9H_009707</name>
</gene>
<feature type="domain" description="PRMT5 TIM barrel" evidence="7">
    <location>
        <begin position="46"/>
        <end position="361"/>
    </location>
</feature>
<dbReference type="GO" id="GO:0006355">
    <property type="term" value="P:regulation of DNA-templated transcription"/>
    <property type="evidence" value="ECO:0007669"/>
    <property type="project" value="TreeGrafter"/>
</dbReference>
<dbReference type="PANTHER" id="PTHR10738:SF0">
    <property type="entry name" value="PROTEIN ARGININE N-METHYLTRANSFERASE 5"/>
    <property type="match status" value="1"/>
</dbReference>
<keyword evidence="2 4" id="KW-0808">Transferase</keyword>
<dbReference type="Gene3D" id="3.20.20.150">
    <property type="entry name" value="Divalent-metal-dependent TIM barrel enzymes"/>
    <property type="match status" value="1"/>
</dbReference>
<keyword evidence="3 4" id="KW-0949">S-adenosyl-L-methionine</keyword>
<dbReference type="PROSITE" id="PS51678">
    <property type="entry name" value="SAM_MT_PRMT"/>
    <property type="match status" value="1"/>
</dbReference>
<dbReference type="Pfam" id="PF17285">
    <property type="entry name" value="PRMT5_TIM"/>
    <property type="match status" value="1"/>
</dbReference>
<reference evidence="9" key="1">
    <citation type="submission" date="2019-07" db="EMBL/GenBank/DDBJ databases">
        <authorList>
            <person name="Palmer J.M."/>
        </authorList>
    </citation>
    <scope>NUCLEOTIDE SEQUENCE</scope>
    <source>
        <strain evidence="9">PC9</strain>
    </source>
</reference>
<evidence type="ECO:0000256" key="5">
    <source>
        <dbReference type="SAM" id="MobiDB-lite"/>
    </source>
</evidence>
<evidence type="ECO:0000259" key="8">
    <source>
        <dbReference type="Pfam" id="PF17286"/>
    </source>
</evidence>
<accession>A0A8H6ZU87</accession>
<dbReference type="InterPro" id="IPR035248">
    <property type="entry name" value="PRMT5_C"/>
</dbReference>
<dbReference type="CDD" id="cd02440">
    <property type="entry name" value="AdoMet_MTases"/>
    <property type="match status" value="1"/>
</dbReference>
<dbReference type="PANTHER" id="PTHR10738">
    <property type="entry name" value="PROTEIN ARGININE N-METHYLTRANSFERASE 5"/>
    <property type="match status" value="1"/>
</dbReference>
<dbReference type="GO" id="GO:0032259">
    <property type="term" value="P:methylation"/>
    <property type="evidence" value="ECO:0007669"/>
    <property type="project" value="UniProtKB-KW"/>
</dbReference>
<evidence type="ECO:0000313" key="10">
    <source>
        <dbReference type="Proteomes" id="UP000623687"/>
    </source>
</evidence>
<dbReference type="InterPro" id="IPR035075">
    <property type="entry name" value="PRMT5"/>
</dbReference>
<keyword evidence="1 4" id="KW-0489">Methyltransferase</keyword>
<evidence type="ECO:0000256" key="3">
    <source>
        <dbReference type="ARBA" id="ARBA00022691"/>
    </source>
</evidence>
<evidence type="ECO:0000313" key="9">
    <source>
        <dbReference type="EMBL" id="KAF7424400.1"/>
    </source>
</evidence>
<dbReference type="OrthoDB" id="1368803at2759"/>
<evidence type="ECO:0000256" key="4">
    <source>
        <dbReference type="PROSITE-ProRule" id="PRU01015"/>
    </source>
</evidence>
<dbReference type="EMBL" id="JACETU010000007">
    <property type="protein sequence ID" value="KAF7424400.1"/>
    <property type="molecule type" value="Genomic_DNA"/>
</dbReference>
<feature type="domain" description="PRMT5 oligomerisation" evidence="8">
    <location>
        <begin position="540"/>
        <end position="716"/>
    </location>
</feature>
<feature type="domain" description="PRMT5 arginine-N-methyltransferase" evidence="6">
    <location>
        <begin position="375"/>
        <end position="537"/>
    </location>
</feature>
<evidence type="ECO:0000259" key="6">
    <source>
        <dbReference type="Pfam" id="PF05185"/>
    </source>
</evidence>
<sequence>MASWDSFVTIASYISLEDIVRPPKKDVESKHATHVLGLVADARGKGYDSVCLPLTTQKWKERWAGMCLAPERGTPGPDEERNATPSDGMAGAVEDPQIGKVAEEWRQKPAFTLDEVTVTRLDEAEGTTVMISDWLEVDGPDDWIRHDAEIALQQELAYASYLNIHTAILPPPRTRAHVASYGRIVQACLKKTPYMQLAIRLPIYNPYANGGQDVITSKGDGVSSNPGTPRLVVSDVANASVEPFQADLNETWEMWDVIRSICDYDPRLVLMLDLTPLPFPTATEALLKWNAEPVKYLFLPSSTFIANMKGYPVLPKATQSFIREMMAAGHRPTIVLADTTKGRHHKGGEAVYAQYVRHLEKTSPHVIAAKKAGTVEHFAQGYQDYLQAPLQPLMDNLQSTTYQTFEQDPVKYRNYEEAMYQALMDWSTNDAVIFCIAGAGRGPIVQRCLNAIDRSHKAASVYAVEKNPNAFVTLQSRQKNEWGDRVNLVFGDMRHIDVPEKADILVSELLGSFGDNELSPECLDGAMRFLKPSGISIPSSYTAHLAPLSSSKLFNEARSGKDEKHLETPYVVMFQAINILSGDDGGKSGMCGPKIQECWEFVHPRRDAVVGPNGLPLTNSHNARSAKLVYHIPQAGVIHGFAGYFEAVLYGTVGLSIHPDRKDKISKDMLSWFPLFFPLKEPMYLPNDAELHVSLWRLTDKRQVWYEWHAEAFLYLSAGPDGKRDSIGSLRSSCVSFSSYPASFFLPLISPVHTVEYLKLACRSLAHSFFERNSLVSTMKSCFAAIALLSVVPGILGLMINTPVGVVQCQPILLNWQDGQTPYFLSIIPGGQPNAAALEQFPSTDATSFTWTPKEAGSVTIQLRDSTGTTAYTDIVNISGSTTPCASGSSSVAGSTGAATGAPGSSTPATSAPAATSPQSSSGASSSPASPASGSSTGSVRPSSASVSATPSSGAAAASGSNAASRLNDGAFGLAGLLGFIGAAALL</sequence>
<proteinExistence type="predicted"/>
<dbReference type="Proteomes" id="UP000623687">
    <property type="component" value="Unassembled WGS sequence"/>
</dbReference>
<dbReference type="GO" id="GO:0005829">
    <property type="term" value="C:cytosol"/>
    <property type="evidence" value="ECO:0007669"/>
    <property type="project" value="TreeGrafter"/>
</dbReference>
<keyword evidence="10" id="KW-1185">Reference proteome</keyword>
<dbReference type="VEuPathDB" id="FungiDB:PC9H_009707"/>
<dbReference type="GO" id="GO:0005634">
    <property type="term" value="C:nucleus"/>
    <property type="evidence" value="ECO:0007669"/>
    <property type="project" value="TreeGrafter"/>
</dbReference>
<feature type="region of interest" description="Disordered" evidence="5">
    <location>
        <begin position="883"/>
        <end position="961"/>
    </location>
</feature>
<dbReference type="SUPFAM" id="SSF53335">
    <property type="entry name" value="S-adenosyl-L-methionine-dependent methyltransferases"/>
    <property type="match status" value="1"/>
</dbReference>
<dbReference type="GeneID" id="59379525"/>
<dbReference type="RefSeq" id="XP_036628594.1">
    <property type="nucleotide sequence ID" value="XM_036779205.1"/>
</dbReference>
<feature type="compositionally biased region" description="Low complexity" evidence="5">
    <location>
        <begin position="886"/>
        <end position="961"/>
    </location>
</feature>
<dbReference type="InterPro" id="IPR025799">
    <property type="entry name" value="Arg_MeTrfase"/>
</dbReference>
<dbReference type="Pfam" id="PF17286">
    <property type="entry name" value="PRMT5_C"/>
    <property type="match status" value="1"/>
</dbReference>
<dbReference type="InterPro" id="IPR035247">
    <property type="entry name" value="PRMT5_TIM"/>
</dbReference>